<dbReference type="InterPro" id="IPR029063">
    <property type="entry name" value="SAM-dependent_MTases_sf"/>
</dbReference>
<keyword evidence="1" id="KW-0808">Transferase</keyword>
<keyword evidence="2" id="KW-1185">Reference proteome</keyword>
<accession>A0ABY6D4P3</accession>
<dbReference type="GO" id="GO:0008168">
    <property type="term" value="F:methyltransferase activity"/>
    <property type="evidence" value="ECO:0007669"/>
    <property type="project" value="UniProtKB-KW"/>
</dbReference>
<dbReference type="GO" id="GO:0032259">
    <property type="term" value="P:methylation"/>
    <property type="evidence" value="ECO:0007669"/>
    <property type="project" value="UniProtKB-KW"/>
</dbReference>
<name>A0ABY6D4P3_9BACT</name>
<dbReference type="EC" id="2.1.1.-" evidence="1"/>
<keyword evidence="1" id="KW-0489">Methyltransferase</keyword>
<protein>
    <submittedName>
        <fullName evidence="1">Class I SAM-dependent methyltransferase</fullName>
        <ecNumber evidence="1">2.1.1.-</ecNumber>
    </submittedName>
</protein>
<dbReference type="Proteomes" id="UP001062165">
    <property type="component" value="Chromosome"/>
</dbReference>
<dbReference type="SUPFAM" id="SSF53335">
    <property type="entry name" value="S-adenosyl-L-methionine-dependent methyltransferases"/>
    <property type="match status" value="1"/>
</dbReference>
<proteinExistence type="predicted"/>
<dbReference type="Gene3D" id="3.40.50.150">
    <property type="entry name" value="Vaccinia Virus protein VP39"/>
    <property type="match status" value="1"/>
</dbReference>
<organism evidence="1 2">
    <name type="scientific">Reichenbachiella carrageenanivorans</name>
    <dbReference type="NCBI Taxonomy" id="2979869"/>
    <lineage>
        <taxon>Bacteria</taxon>
        <taxon>Pseudomonadati</taxon>
        <taxon>Bacteroidota</taxon>
        <taxon>Cytophagia</taxon>
        <taxon>Cytophagales</taxon>
        <taxon>Reichenbachiellaceae</taxon>
        <taxon>Reichenbachiella</taxon>
    </lineage>
</organism>
<reference evidence="1" key="1">
    <citation type="submission" date="2022-10" db="EMBL/GenBank/DDBJ databases">
        <title>Comparative genomics and taxonomic characterization of three novel marine species of genus Reichenbachiella exhibiting antioxidant and polysaccharide degradation activities.</title>
        <authorList>
            <person name="Muhammad N."/>
            <person name="Lee Y.-J."/>
            <person name="Ko J."/>
            <person name="Kim S.-G."/>
        </authorList>
    </citation>
    <scope>NUCLEOTIDE SEQUENCE</scope>
    <source>
        <strain evidence="1">Wsw4-B4</strain>
    </source>
</reference>
<evidence type="ECO:0000313" key="2">
    <source>
        <dbReference type="Proteomes" id="UP001062165"/>
    </source>
</evidence>
<dbReference type="RefSeq" id="WP_263052841.1">
    <property type="nucleotide sequence ID" value="NZ_CP106735.1"/>
</dbReference>
<gene>
    <name evidence="1" type="ORF">N7E81_08360</name>
</gene>
<dbReference type="EMBL" id="CP106735">
    <property type="protein sequence ID" value="UXX81112.1"/>
    <property type="molecule type" value="Genomic_DNA"/>
</dbReference>
<evidence type="ECO:0000313" key="1">
    <source>
        <dbReference type="EMBL" id="UXX81112.1"/>
    </source>
</evidence>
<sequence>MLKQKIKRRIRNFLTGLDLPHLQAIRWQLDDISAQTTLNNSYQFSSYFPQTNWSLRPATLVHILNDITINQRKRIVDFGCGASTIYMAKHIKCSNLDAKIYAIDESQEWIDVMLIFLKQENLDEIVTFVHAPLAKSELSISEENKWYNQNTLKHAIGKDKIDLAIVDGPVGNSSPFARYGAIPFLKEIFAERYSVFLDDADRKEELIIVNQWEKLLNVSVQDYNRYKVFTTDQQFSTRPLFKMYDKLFRSHYLS</sequence>